<feature type="transmembrane region" description="Helical" evidence="5">
    <location>
        <begin position="96"/>
        <end position="114"/>
    </location>
</feature>
<dbReference type="RefSeq" id="WP_120628894.1">
    <property type="nucleotide sequence ID" value="NZ_RAWG01000267.1"/>
</dbReference>
<evidence type="ECO:0000256" key="2">
    <source>
        <dbReference type="ARBA" id="ARBA00022692"/>
    </source>
</evidence>
<gene>
    <name evidence="6" type="ORF">D7X12_31180</name>
</gene>
<keyword evidence="7" id="KW-1185">Reference proteome</keyword>
<accession>A0A3A8NC93</accession>
<proteinExistence type="inferred from homology"/>
<reference evidence="7" key="1">
    <citation type="submission" date="2018-09" db="EMBL/GenBank/DDBJ databases">
        <authorList>
            <person name="Livingstone P.G."/>
            <person name="Whitworth D.E."/>
        </authorList>
    </citation>
    <scope>NUCLEOTIDE SEQUENCE [LARGE SCALE GENOMIC DNA]</scope>
    <source>
        <strain evidence="7">CA040B</strain>
    </source>
</reference>
<feature type="transmembrane region" description="Helical" evidence="5">
    <location>
        <begin position="178"/>
        <end position="197"/>
    </location>
</feature>
<feature type="transmembrane region" description="Helical" evidence="5">
    <location>
        <begin position="203"/>
        <end position="221"/>
    </location>
</feature>
<sequence>MPLIGYALAVLIGLSLGLLGGGGSILTVPVFVYVLGFGAKQSIAMGLAVVGVSSLFGAADHWRRGNLQLRAALVFGAMAMSGTYAGARLSVFIPGAVQLVLFASVMLVAAFFMFRNGRQDAVLAARKQPAVEPRKAPVPVMIAAALGVGGLTGLVGVGGGFLIVPALVLLMGLPMKQAVGTSLLVIALNSFVGFAGYLGHVEVPWALLAVFTTLAVVGILVGTRASHFVSPRVLKQAFSLFLVGMGLFILYRNLDAFFAHPPEMTRRG</sequence>
<keyword evidence="4 5" id="KW-0472">Membrane</keyword>
<dbReference type="AlphaFoldDB" id="A0A3A8NC93"/>
<evidence type="ECO:0000256" key="1">
    <source>
        <dbReference type="ARBA" id="ARBA00004141"/>
    </source>
</evidence>
<comment type="caution">
    <text evidence="6">The sequence shown here is derived from an EMBL/GenBank/DDBJ whole genome shotgun (WGS) entry which is preliminary data.</text>
</comment>
<feature type="transmembrane region" description="Helical" evidence="5">
    <location>
        <begin position="6"/>
        <end position="35"/>
    </location>
</feature>
<dbReference type="OrthoDB" id="528320at2"/>
<evidence type="ECO:0000256" key="4">
    <source>
        <dbReference type="ARBA" id="ARBA00023136"/>
    </source>
</evidence>
<feature type="transmembrane region" description="Helical" evidence="5">
    <location>
        <begin position="233"/>
        <end position="251"/>
    </location>
</feature>
<dbReference type="InterPro" id="IPR051598">
    <property type="entry name" value="TSUP/Inactive_protease-like"/>
</dbReference>
<evidence type="ECO:0000256" key="3">
    <source>
        <dbReference type="ARBA" id="ARBA00022989"/>
    </source>
</evidence>
<keyword evidence="3 5" id="KW-1133">Transmembrane helix</keyword>
<protein>
    <recommendedName>
        <fullName evidence="5">Probable membrane transporter protein</fullName>
    </recommendedName>
</protein>
<keyword evidence="5" id="KW-1003">Cell membrane</keyword>
<dbReference type="Pfam" id="PF01925">
    <property type="entry name" value="TauE"/>
    <property type="match status" value="1"/>
</dbReference>
<feature type="transmembrane region" description="Helical" evidence="5">
    <location>
        <begin position="42"/>
        <end position="59"/>
    </location>
</feature>
<dbReference type="EMBL" id="RAWG01000267">
    <property type="protein sequence ID" value="RKH36994.1"/>
    <property type="molecule type" value="Genomic_DNA"/>
</dbReference>
<name>A0A3A8NC93_9BACT</name>
<comment type="similarity">
    <text evidence="5">Belongs to the 4-toluene sulfonate uptake permease (TSUP) (TC 2.A.102) family.</text>
</comment>
<evidence type="ECO:0000256" key="5">
    <source>
        <dbReference type="RuleBase" id="RU363041"/>
    </source>
</evidence>
<feature type="transmembrane region" description="Helical" evidence="5">
    <location>
        <begin position="142"/>
        <end position="171"/>
    </location>
</feature>
<feature type="transmembrane region" description="Helical" evidence="5">
    <location>
        <begin position="71"/>
        <end position="89"/>
    </location>
</feature>
<evidence type="ECO:0000313" key="6">
    <source>
        <dbReference type="EMBL" id="RKH36994.1"/>
    </source>
</evidence>
<dbReference type="PANTHER" id="PTHR43701:SF2">
    <property type="entry name" value="MEMBRANE TRANSPORTER PROTEIN YJNA-RELATED"/>
    <property type="match status" value="1"/>
</dbReference>
<organism evidence="6 7">
    <name type="scientific">Corallococcus sicarius</name>
    <dbReference type="NCBI Taxonomy" id="2316726"/>
    <lineage>
        <taxon>Bacteria</taxon>
        <taxon>Pseudomonadati</taxon>
        <taxon>Myxococcota</taxon>
        <taxon>Myxococcia</taxon>
        <taxon>Myxococcales</taxon>
        <taxon>Cystobacterineae</taxon>
        <taxon>Myxococcaceae</taxon>
        <taxon>Corallococcus</taxon>
    </lineage>
</organism>
<dbReference type="Proteomes" id="UP000273405">
    <property type="component" value="Unassembled WGS sequence"/>
</dbReference>
<evidence type="ECO:0000313" key="7">
    <source>
        <dbReference type="Proteomes" id="UP000273405"/>
    </source>
</evidence>
<dbReference type="InterPro" id="IPR002781">
    <property type="entry name" value="TM_pro_TauE-like"/>
</dbReference>
<dbReference type="GO" id="GO:0005886">
    <property type="term" value="C:plasma membrane"/>
    <property type="evidence" value="ECO:0007669"/>
    <property type="project" value="UniProtKB-SubCell"/>
</dbReference>
<dbReference type="PANTHER" id="PTHR43701">
    <property type="entry name" value="MEMBRANE TRANSPORTER PROTEIN MJ0441-RELATED"/>
    <property type="match status" value="1"/>
</dbReference>
<keyword evidence="2 5" id="KW-0812">Transmembrane</keyword>
<comment type="subcellular location">
    <subcellularLocation>
        <location evidence="5">Cell membrane</location>
        <topology evidence="5">Multi-pass membrane protein</topology>
    </subcellularLocation>
    <subcellularLocation>
        <location evidence="1">Membrane</location>
        <topology evidence="1">Multi-pass membrane protein</topology>
    </subcellularLocation>
</comment>